<evidence type="ECO:0008006" key="4">
    <source>
        <dbReference type="Google" id="ProtNLM"/>
    </source>
</evidence>
<reference evidence="2 3" key="1">
    <citation type="submission" date="2017-02" db="EMBL/GenBank/DDBJ databases">
        <authorList>
            <person name="Peterson S.W."/>
        </authorList>
    </citation>
    <scope>NUCLEOTIDE SEQUENCE [LARGE SCALE GENOMIC DNA]</scope>
    <source>
        <strain evidence="2 3">DSM 21749</strain>
    </source>
</reference>
<dbReference type="AlphaFoldDB" id="A0A1T4REM8"/>
<feature type="chain" id="PRO_5012301230" description="DUF4124 domain-containing protein" evidence="1">
    <location>
        <begin position="29"/>
        <end position="207"/>
    </location>
</feature>
<keyword evidence="1" id="KW-0732">Signal</keyword>
<sequence length="207" mass="21246">MYKSALLPGAAAALLAATASPLSAPAHAQGGGIQRCEAPDGTAIYTDKACAAFGASSTPLSNDLVRRISTGGEPGMAGAMRAPVPGSARRSAAAGCARSTTQLAMDLEGAWSLGDVNRIAESYHWAGLDSNRAHAIMERLETLSDLPLWEAHFLDARIGGAAVMASAGGPADGAQAGIMQLVLGEGAGSRMQDLTVRHYRGCYFVQF</sequence>
<dbReference type="STRING" id="1122188.SAMN02745674_02139"/>
<gene>
    <name evidence="2" type="ORF">SAMN02745674_02139</name>
</gene>
<proteinExistence type="predicted"/>
<dbReference type="RefSeq" id="WP_078758700.1">
    <property type="nucleotide sequence ID" value="NZ_FUXP01000008.1"/>
</dbReference>
<name>A0A1T4REM8_9GAMM</name>
<evidence type="ECO:0000256" key="1">
    <source>
        <dbReference type="SAM" id="SignalP"/>
    </source>
</evidence>
<evidence type="ECO:0000313" key="2">
    <source>
        <dbReference type="EMBL" id="SKA14480.1"/>
    </source>
</evidence>
<dbReference type="OrthoDB" id="5956287at2"/>
<dbReference type="EMBL" id="FUXP01000008">
    <property type="protein sequence ID" value="SKA14480.1"/>
    <property type="molecule type" value="Genomic_DNA"/>
</dbReference>
<accession>A0A1T4REM8</accession>
<keyword evidence="3" id="KW-1185">Reference proteome</keyword>
<dbReference type="Proteomes" id="UP000190061">
    <property type="component" value="Unassembled WGS sequence"/>
</dbReference>
<protein>
    <recommendedName>
        <fullName evidence="4">DUF4124 domain-containing protein</fullName>
    </recommendedName>
</protein>
<evidence type="ECO:0000313" key="3">
    <source>
        <dbReference type="Proteomes" id="UP000190061"/>
    </source>
</evidence>
<organism evidence="2 3">
    <name type="scientific">Lysobacter spongiicola DSM 21749</name>
    <dbReference type="NCBI Taxonomy" id="1122188"/>
    <lineage>
        <taxon>Bacteria</taxon>
        <taxon>Pseudomonadati</taxon>
        <taxon>Pseudomonadota</taxon>
        <taxon>Gammaproteobacteria</taxon>
        <taxon>Lysobacterales</taxon>
        <taxon>Lysobacteraceae</taxon>
        <taxon>Novilysobacter</taxon>
    </lineage>
</organism>
<feature type="signal peptide" evidence="1">
    <location>
        <begin position="1"/>
        <end position="28"/>
    </location>
</feature>